<organism evidence="8 9">
    <name type="scientific">Phycisphaera mikurensis (strain NBRC 102666 / KCTC 22515 / FYK2301M01)</name>
    <dbReference type="NCBI Taxonomy" id="1142394"/>
    <lineage>
        <taxon>Bacteria</taxon>
        <taxon>Pseudomonadati</taxon>
        <taxon>Planctomycetota</taxon>
        <taxon>Phycisphaerae</taxon>
        <taxon>Phycisphaerales</taxon>
        <taxon>Phycisphaeraceae</taxon>
        <taxon>Phycisphaera</taxon>
    </lineage>
</organism>
<dbReference type="eggNOG" id="COG2273">
    <property type="taxonomic scope" value="Bacteria"/>
</dbReference>
<name>I0IF84_PHYMF</name>
<dbReference type="PIRSF" id="PIRSF001097">
    <property type="entry name" value="Agarase"/>
    <property type="match status" value="1"/>
</dbReference>
<dbReference type="GO" id="GO:0033916">
    <property type="term" value="F:beta-agarase activity"/>
    <property type="evidence" value="ECO:0007669"/>
    <property type="project" value="UniProtKB-EC"/>
</dbReference>
<dbReference type="InterPro" id="IPR013320">
    <property type="entry name" value="ConA-like_dom_sf"/>
</dbReference>
<dbReference type="Pfam" id="PF00722">
    <property type="entry name" value="Glyco_hydro_16"/>
    <property type="match status" value="1"/>
</dbReference>
<feature type="signal peptide" evidence="6">
    <location>
        <begin position="1"/>
        <end position="32"/>
    </location>
</feature>
<dbReference type="SUPFAM" id="SSF49899">
    <property type="entry name" value="Concanavalin A-like lectins/glucanases"/>
    <property type="match status" value="1"/>
</dbReference>
<keyword evidence="4 8" id="KW-0326">Glycosidase</keyword>
<keyword evidence="2 6" id="KW-0732">Signal</keyword>
<dbReference type="KEGG" id="phm:PSMK_17630"/>
<dbReference type="Gene3D" id="2.60.120.200">
    <property type="match status" value="1"/>
</dbReference>
<dbReference type="RefSeq" id="WP_014437140.1">
    <property type="nucleotide sequence ID" value="NC_017080.1"/>
</dbReference>
<evidence type="ECO:0000313" key="9">
    <source>
        <dbReference type="Proteomes" id="UP000007881"/>
    </source>
</evidence>
<dbReference type="HOGENOM" id="CLU_053494_0_0_0"/>
<dbReference type="InterPro" id="IPR016287">
    <property type="entry name" value="Beta_agarase"/>
</dbReference>
<dbReference type="EMBL" id="AP012338">
    <property type="protein sequence ID" value="BAM03922.1"/>
    <property type="molecule type" value="Genomic_DNA"/>
</dbReference>
<dbReference type="Proteomes" id="UP000007881">
    <property type="component" value="Chromosome"/>
</dbReference>
<reference evidence="8 9" key="1">
    <citation type="submission" date="2012-02" db="EMBL/GenBank/DDBJ databases">
        <title>Complete genome sequence of Phycisphaera mikurensis NBRC 102666.</title>
        <authorList>
            <person name="Ankai A."/>
            <person name="Hosoyama A."/>
            <person name="Terui Y."/>
            <person name="Sekine M."/>
            <person name="Fukai R."/>
            <person name="Kato Y."/>
            <person name="Nakamura S."/>
            <person name="Yamada-Narita S."/>
            <person name="Kawakoshi A."/>
            <person name="Fukunaga Y."/>
            <person name="Yamazaki S."/>
            <person name="Fujita N."/>
        </authorList>
    </citation>
    <scope>NUCLEOTIDE SEQUENCE [LARGE SCALE GENOMIC DNA]</scope>
    <source>
        <strain evidence="9">NBRC 102666 / KCTC 22515 / FYK2301M01</strain>
    </source>
</reference>
<feature type="chain" id="PRO_5003629206" evidence="6">
    <location>
        <begin position="33"/>
        <end position="306"/>
    </location>
</feature>
<evidence type="ECO:0000256" key="1">
    <source>
        <dbReference type="ARBA" id="ARBA00006865"/>
    </source>
</evidence>
<evidence type="ECO:0000313" key="8">
    <source>
        <dbReference type="EMBL" id="BAM03922.1"/>
    </source>
</evidence>
<dbReference type="STRING" id="1142394.PSMK_17630"/>
<evidence type="ECO:0000259" key="7">
    <source>
        <dbReference type="PROSITE" id="PS51762"/>
    </source>
</evidence>
<evidence type="ECO:0000256" key="5">
    <source>
        <dbReference type="PIRSR" id="PIRSR001097-50"/>
    </source>
</evidence>
<accession>I0IF84</accession>
<sequence length="306" mass="33443">MNVPIRSATAAATATRALALALVLSLAGPAAAAPGAPASGPDAPAGHRWVLNEAFSDEFDGDTLDRSKWNDVFPGWKGRPPGLFLPENVSVADGFLQIRSVPLDPPREDGKWTIGCGAIQSVTQVAPYGYHETRVKASSVSTSTTFWLKRRAEAGEDPRKSTELDIMEAIGNAQRFAGFATQMRSNTHLNYPDLLGDDGKPLNLKAGANTVLPGGARVDGGFHTYGCWWVDATTMHFFLDGEHVHTIEVSTEVEPEPMNKPMFLNAVCETYAWEHPPHRENLLDASKNTTRYDWIRSWTLEKIEAD</sequence>
<dbReference type="GO" id="GO:0005975">
    <property type="term" value="P:carbohydrate metabolic process"/>
    <property type="evidence" value="ECO:0007669"/>
    <property type="project" value="InterPro"/>
</dbReference>
<dbReference type="InterPro" id="IPR000757">
    <property type="entry name" value="Beta-glucanase-like"/>
</dbReference>
<gene>
    <name evidence="8" type="ordered locus">PSMK_17630</name>
</gene>
<proteinExistence type="inferred from homology"/>
<feature type="active site" description="Nucleophile" evidence="5">
    <location>
        <position position="163"/>
    </location>
</feature>
<keyword evidence="3 8" id="KW-0378">Hydrolase</keyword>
<evidence type="ECO:0000256" key="4">
    <source>
        <dbReference type="ARBA" id="ARBA00023295"/>
    </source>
</evidence>
<feature type="active site" description="Proton donor" evidence="5">
    <location>
        <position position="168"/>
    </location>
</feature>
<protein>
    <submittedName>
        <fullName evidence="8">Putative beta-agarase</fullName>
        <ecNumber evidence="8">3.2.1.81</ecNumber>
    </submittedName>
</protein>
<dbReference type="EC" id="3.2.1.81" evidence="8"/>
<dbReference type="PROSITE" id="PS51762">
    <property type="entry name" value="GH16_2"/>
    <property type="match status" value="1"/>
</dbReference>
<comment type="similarity">
    <text evidence="1">Belongs to the glycosyl hydrolase 16 family.</text>
</comment>
<evidence type="ECO:0000256" key="2">
    <source>
        <dbReference type="ARBA" id="ARBA00022729"/>
    </source>
</evidence>
<dbReference type="AlphaFoldDB" id="I0IF84"/>
<dbReference type="OrthoDB" id="9809583at2"/>
<evidence type="ECO:0000256" key="6">
    <source>
        <dbReference type="SAM" id="SignalP"/>
    </source>
</evidence>
<evidence type="ECO:0000256" key="3">
    <source>
        <dbReference type="ARBA" id="ARBA00022801"/>
    </source>
</evidence>
<keyword evidence="9" id="KW-1185">Reference proteome</keyword>
<feature type="domain" description="GH16" evidence="7">
    <location>
        <begin position="36"/>
        <end position="303"/>
    </location>
</feature>